<dbReference type="GO" id="GO:0005096">
    <property type="term" value="F:GTPase activator activity"/>
    <property type="evidence" value="ECO:0007669"/>
    <property type="project" value="InterPro"/>
</dbReference>
<feature type="compositionally biased region" description="Polar residues" evidence="2">
    <location>
        <begin position="361"/>
        <end position="373"/>
    </location>
</feature>
<feature type="compositionally biased region" description="Low complexity" evidence="2">
    <location>
        <begin position="201"/>
        <end position="216"/>
    </location>
</feature>
<proteinExistence type="predicted"/>
<dbReference type="GO" id="GO:0005737">
    <property type="term" value="C:cytoplasm"/>
    <property type="evidence" value="ECO:0007669"/>
    <property type="project" value="TreeGrafter"/>
</dbReference>
<dbReference type="InterPro" id="IPR037278">
    <property type="entry name" value="ARFGAP/RecO"/>
</dbReference>
<organism evidence="4 5">
    <name type="scientific">Lentinula raphanica</name>
    <dbReference type="NCBI Taxonomy" id="153919"/>
    <lineage>
        <taxon>Eukaryota</taxon>
        <taxon>Fungi</taxon>
        <taxon>Dikarya</taxon>
        <taxon>Basidiomycota</taxon>
        <taxon>Agaricomycotina</taxon>
        <taxon>Agaricomycetes</taxon>
        <taxon>Agaricomycetidae</taxon>
        <taxon>Agaricales</taxon>
        <taxon>Marasmiineae</taxon>
        <taxon>Omphalotaceae</taxon>
        <taxon>Lentinula</taxon>
    </lineage>
</organism>
<dbReference type="PANTHER" id="PTHR45705">
    <property type="entry name" value="FI20236P1"/>
    <property type="match status" value="1"/>
</dbReference>
<dbReference type="PANTHER" id="PTHR45705:SF1">
    <property type="entry name" value="FI20236P1"/>
    <property type="match status" value="1"/>
</dbReference>
<feature type="domain" description="Arf-GAP" evidence="3">
    <location>
        <begin position="9"/>
        <end position="127"/>
    </location>
</feature>
<dbReference type="PROSITE" id="PS50115">
    <property type="entry name" value="ARFGAP"/>
    <property type="match status" value="1"/>
</dbReference>
<keyword evidence="1" id="KW-0479">Metal-binding</keyword>
<dbReference type="FunFam" id="1.10.220.150:FF:000026">
    <property type="entry name" value="GTPase activating protein for Arf, putative"/>
    <property type="match status" value="1"/>
</dbReference>
<sequence>MSSHKITQDRNLKALLELAAHPGNDVCADCKARGPRWASHNLGIFICVNCATIHRKIGTHITKVKSLTLDSWSKEQVERMKEMGNLNSNAIYNPNELRHPPPPMLTEDERDSELEKYIRAKYEYKKFFDKHALVASKLGPSRSSSTVLPQKSDSASASAPSVANLSRPSTAALPSTSAPTTQARSFSQPVPSPLSSTPIRPATQQQAHQPPQGLPASASASANGTGLWNDLVSLQTPSANSSLPLQYQPPVSGSLGPTNPFGAFSSATNNSMLTGMSNMNGMGYGLSSTNTGMVTGPNGLTINAGPSMGLSMGHTLNSSGLPSTNPFQQTQLSATNPFTQQQLMSSTYPPSASPYSSVPTGLSTPSITQQQPSPLFHSQPSPMMQMQSLQSPAPMFSPSPQIPNYNQNQPQFANTMQHGGGQSPLPQMSTTPQPPMSATPQLLGQQFMASPQLQTGIGSPHTTTNTGMGMSFGMGLHAQPMQQTQMFTANGAWGQQQQQPAMFATGQAQQWGSM</sequence>
<keyword evidence="1" id="KW-0863">Zinc-finger</keyword>
<evidence type="ECO:0000256" key="1">
    <source>
        <dbReference type="PROSITE-ProRule" id="PRU00288"/>
    </source>
</evidence>
<evidence type="ECO:0000256" key="2">
    <source>
        <dbReference type="SAM" id="MobiDB-lite"/>
    </source>
</evidence>
<evidence type="ECO:0000259" key="3">
    <source>
        <dbReference type="PROSITE" id="PS50115"/>
    </source>
</evidence>
<dbReference type="EMBL" id="MU806059">
    <property type="protein sequence ID" value="KAJ3840909.1"/>
    <property type="molecule type" value="Genomic_DNA"/>
</dbReference>
<feature type="region of interest" description="Disordered" evidence="2">
    <location>
        <begin position="88"/>
        <end position="109"/>
    </location>
</feature>
<feature type="compositionally biased region" description="Low complexity" evidence="2">
    <location>
        <begin position="345"/>
        <end position="360"/>
    </location>
</feature>
<dbReference type="PRINTS" id="PR00405">
    <property type="entry name" value="REVINTRACTNG"/>
</dbReference>
<dbReference type="Proteomes" id="UP001163846">
    <property type="component" value="Unassembled WGS sequence"/>
</dbReference>
<dbReference type="SMART" id="SM00105">
    <property type="entry name" value="ArfGap"/>
    <property type="match status" value="1"/>
</dbReference>
<dbReference type="CDD" id="cd08204">
    <property type="entry name" value="ArfGap"/>
    <property type="match status" value="1"/>
</dbReference>
<dbReference type="InterPro" id="IPR001164">
    <property type="entry name" value="ArfGAP_dom"/>
</dbReference>
<evidence type="ECO:0000313" key="4">
    <source>
        <dbReference type="EMBL" id="KAJ3840909.1"/>
    </source>
</evidence>
<name>A0AA38PDG7_9AGAR</name>
<dbReference type="InterPro" id="IPR038508">
    <property type="entry name" value="ArfGAP_dom_sf"/>
</dbReference>
<feature type="compositionally biased region" description="Low complexity" evidence="2">
    <location>
        <begin position="152"/>
        <end position="181"/>
    </location>
</feature>
<feature type="compositionally biased region" description="Polar residues" evidence="2">
    <location>
        <begin position="141"/>
        <end position="151"/>
    </location>
</feature>
<keyword evidence="5" id="KW-1185">Reference proteome</keyword>
<dbReference type="Pfam" id="PF01412">
    <property type="entry name" value="ArfGap"/>
    <property type="match status" value="1"/>
</dbReference>
<reference evidence="4" key="1">
    <citation type="submission" date="2022-08" db="EMBL/GenBank/DDBJ databases">
        <authorList>
            <consortium name="DOE Joint Genome Institute"/>
            <person name="Min B."/>
            <person name="Riley R."/>
            <person name="Sierra-Patev S."/>
            <person name="Naranjo-Ortiz M."/>
            <person name="Looney B."/>
            <person name="Konkel Z."/>
            <person name="Slot J.C."/>
            <person name="Sakamoto Y."/>
            <person name="Steenwyk J.L."/>
            <person name="Rokas A."/>
            <person name="Carro J."/>
            <person name="Camarero S."/>
            <person name="Ferreira P."/>
            <person name="Molpeceres G."/>
            <person name="Ruiz-Duenas F.J."/>
            <person name="Serrano A."/>
            <person name="Henrissat B."/>
            <person name="Drula E."/>
            <person name="Hughes K.W."/>
            <person name="Mata J.L."/>
            <person name="Ishikawa N.K."/>
            <person name="Vargas-Isla R."/>
            <person name="Ushijima S."/>
            <person name="Smith C.A."/>
            <person name="Ahrendt S."/>
            <person name="Andreopoulos W."/>
            <person name="He G."/>
            <person name="Labutti K."/>
            <person name="Lipzen A."/>
            <person name="Ng V."/>
            <person name="Sandor L."/>
            <person name="Barry K."/>
            <person name="Martinez A.T."/>
            <person name="Xiao Y."/>
            <person name="Gibbons J.G."/>
            <person name="Terashima K."/>
            <person name="Hibbett D.S."/>
            <person name="Grigoriev I.V."/>
        </authorList>
    </citation>
    <scope>NUCLEOTIDE SEQUENCE</scope>
    <source>
        <strain evidence="4">TFB9207</strain>
    </source>
</reference>
<dbReference type="Gene3D" id="1.10.220.150">
    <property type="entry name" value="Arf GTPase activating protein"/>
    <property type="match status" value="1"/>
</dbReference>
<accession>A0AA38PDG7</accession>
<gene>
    <name evidence="4" type="ORF">F5878DRAFT_708460</name>
</gene>
<comment type="caution">
    <text evidence="4">The sequence shown here is derived from an EMBL/GenBank/DDBJ whole genome shotgun (WGS) entry which is preliminary data.</text>
</comment>
<dbReference type="AlphaFoldDB" id="A0AA38PDG7"/>
<dbReference type="GO" id="GO:0008270">
    <property type="term" value="F:zinc ion binding"/>
    <property type="evidence" value="ECO:0007669"/>
    <property type="project" value="UniProtKB-KW"/>
</dbReference>
<feature type="region of interest" description="Disordered" evidence="2">
    <location>
        <begin position="139"/>
        <end position="222"/>
    </location>
</feature>
<feature type="region of interest" description="Disordered" evidence="2">
    <location>
        <begin position="343"/>
        <end position="438"/>
    </location>
</feature>
<protein>
    <recommendedName>
        <fullName evidence="3">Arf-GAP domain-containing protein</fullName>
    </recommendedName>
</protein>
<dbReference type="InterPro" id="IPR051718">
    <property type="entry name" value="ARF_GTPase-activating"/>
</dbReference>
<dbReference type="SUPFAM" id="SSF57863">
    <property type="entry name" value="ArfGap/RecO-like zinc finger"/>
    <property type="match status" value="1"/>
</dbReference>
<keyword evidence="1" id="KW-0862">Zinc</keyword>
<feature type="compositionally biased region" description="Polar residues" evidence="2">
    <location>
        <begin position="182"/>
        <end position="198"/>
    </location>
</feature>
<feature type="compositionally biased region" description="Low complexity" evidence="2">
    <location>
        <begin position="402"/>
        <end position="411"/>
    </location>
</feature>
<feature type="compositionally biased region" description="Low complexity" evidence="2">
    <location>
        <begin position="378"/>
        <end position="394"/>
    </location>
</feature>
<evidence type="ECO:0000313" key="5">
    <source>
        <dbReference type="Proteomes" id="UP001163846"/>
    </source>
</evidence>